<feature type="signal peptide" evidence="1">
    <location>
        <begin position="1"/>
        <end position="15"/>
    </location>
</feature>
<protein>
    <submittedName>
        <fullName evidence="2">Uncharacterized protein</fullName>
    </submittedName>
</protein>
<dbReference type="Proteomes" id="UP001345963">
    <property type="component" value="Unassembled WGS sequence"/>
</dbReference>
<feature type="chain" id="PRO_5045215018" evidence="1">
    <location>
        <begin position="16"/>
        <end position="99"/>
    </location>
</feature>
<accession>A0ABU7A908</accession>
<evidence type="ECO:0000313" key="3">
    <source>
        <dbReference type="Proteomes" id="UP001345963"/>
    </source>
</evidence>
<comment type="caution">
    <text evidence="2">The sequence shown here is derived from an EMBL/GenBank/DDBJ whole genome shotgun (WGS) entry which is preliminary data.</text>
</comment>
<sequence>MLLCFSSFFPFLCNLQPLLNGNGKFGKWRGGEGRKMGWVEWVAASLSLTSPIWTEEGRGQLASLQATPNPSQLLAVQGQRIFFPPQVCVFGGLEKAFFS</sequence>
<evidence type="ECO:0000313" key="2">
    <source>
        <dbReference type="EMBL" id="MED6234607.1"/>
    </source>
</evidence>
<keyword evidence="1" id="KW-0732">Signal</keyword>
<name>A0ABU7A908_9TELE</name>
<organism evidence="2 3">
    <name type="scientific">Ataeniobius toweri</name>
    <dbReference type="NCBI Taxonomy" id="208326"/>
    <lineage>
        <taxon>Eukaryota</taxon>
        <taxon>Metazoa</taxon>
        <taxon>Chordata</taxon>
        <taxon>Craniata</taxon>
        <taxon>Vertebrata</taxon>
        <taxon>Euteleostomi</taxon>
        <taxon>Actinopterygii</taxon>
        <taxon>Neopterygii</taxon>
        <taxon>Teleostei</taxon>
        <taxon>Neoteleostei</taxon>
        <taxon>Acanthomorphata</taxon>
        <taxon>Ovalentaria</taxon>
        <taxon>Atherinomorphae</taxon>
        <taxon>Cyprinodontiformes</taxon>
        <taxon>Goodeidae</taxon>
        <taxon>Ataeniobius</taxon>
    </lineage>
</organism>
<gene>
    <name evidence="2" type="ORF">ATANTOWER_014500</name>
</gene>
<dbReference type="EMBL" id="JAHUTI010009866">
    <property type="protein sequence ID" value="MED6234607.1"/>
    <property type="molecule type" value="Genomic_DNA"/>
</dbReference>
<keyword evidence="3" id="KW-1185">Reference proteome</keyword>
<evidence type="ECO:0000256" key="1">
    <source>
        <dbReference type="SAM" id="SignalP"/>
    </source>
</evidence>
<proteinExistence type="predicted"/>
<reference evidence="2 3" key="1">
    <citation type="submission" date="2021-07" db="EMBL/GenBank/DDBJ databases">
        <authorList>
            <person name="Palmer J.M."/>
        </authorList>
    </citation>
    <scope>NUCLEOTIDE SEQUENCE [LARGE SCALE GENOMIC DNA]</scope>
    <source>
        <strain evidence="2 3">AT_MEX2019</strain>
        <tissue evidence="2">Muscle</tissue>
    </source>
</reference>